<dbReference type="OrthoDB" id="5867083at2759"/>
<keyword evidence="2" id="KW-0732">Signal</keyword>
<dbReference type="STRING" id="135651.G0NF40"/>
<dbReference type="InParanoid" id="G0NF40"/>
<accession>G0NF40</accession>
<dbReference type="Pfam" id="PF01549">
    <property type="entry name" value="ShK"/>
    <property type="match status" value="3"/>
</dbReference>
<evidence type="ECO:0000256" key="1">
    <source>
        <dbReference type="PROSITE-ProRule" id="PRU01005"/>
    </source>
</evidence>
<dbReference type="PANTHER" id="PTHR21724">
    <property type="entry name" value="SHKT DOMAIN-CONTAINING PROTEIN"/>
    <property type="match status" value="1"/>
</dbReference>
<dbReference type="AlphaFoldDB" id="G0NF40"/>
<feature type="signal peptide" evidence="2">
    <location>
        <begin position="1"/>
        <end position="17"/>
    </location>
</feature>
<evidence type="ECO:0000313" key="4">
    <source>
        <dbReference type="EMBL" id="EGT59001.1"/>
    </source>
</evidence>
<evidence type="ECO:0000313" key="5">
    <source>
        <dbReference type="Proteomes" id="UP000008068"/>
    </source>
</evidence>
<dbReference type="Gene3D" id="1.10.10.1940">
    <property type="match status" value="2"/>
</dbReference>
<sequence>MFRLLTVLVLLTPGALSVIVDDFSCASNVIPSMNCDTILPSQCSSPIWREKIAQNCPSACGFCNDGGCVDGVTDCANDLSICTRVDMQSFVNEYCKKTCGRCSASPSNPSVPCKYNGDSSTTCAAWAANGYCTNPFYTDAQRKQYCATTCKIC</sequence>
<protein>
    <recommendedName>
        <fullName evidence="3">ShKT domain-containing protein</fullName>
    </recommendedName>
</protein>
<evidence type="ECO:0000256" key="2">
    <source>
        <dbReference type="SAM" id="SignalP"/>
    </source>
</evidence>
<feature type="chain" id="PRO_5003404840" description="ShKT domain-containing protein" evidence="2">
    <location>
        <begin position="18"/>
        <end position="153"/>
    </location>
</feature>
<evidence type="ECO:0000259" key="3">
    <source>
        <dbReference type="PROSITE" id="PS51670"/>
    </source>
</evidence>
<dbReference type="EMBL" id="GL379874">
    <property type="protein sequence ID" value="EGT59001.1"/>
    <property type="molecule type" value="Genomic_DNA"/>
</dbReference>
<dbReference type="Proteomes" id="UP000008068">
    <property type="component" value="Unassembled WGS sequence"/>
</dbReference>
<dbReference type="Gene3D" id="1.10.10.1870">
    <property type="entry name" value="ShTK domain-like"/>
    <property type="match status" value="1"/>
</dbReference>
<gene>
    <name evidence="4" type="ORF">CAEBREN_23752</name>
</gene>
<feature type="domain" description="ShKT" evidence="3">
    <location>
        <begin position="113"/>
        <end position="153"/>
    </location>
</feature>
<dbReference type="HOGENOM" id="CLU_098771_2_0_1"/>
<comment type="caution">
    <text evidence="1">Lacks conserved residue(s) required for the propagation of feature annotation.</text>
</comment>
<reference evidence="5" key="1">
    <citation type="submission" date="2011-07" db="EMBL/GenBank/DDBJ databases">
        <authorList>
            <consortium name="Caenorhabditis brenneri Sequencing and Analysis Consortium"/>
            <person name="Wilson R.K."/>
        </authorList>
    </citation>
    <scope>NUCLEOTIDE SEQUENCE [LARGE SCALE GENOMIC DNA]</scope>
    <source>
        <strain evidence="5">PB2801</strain>
    </source>
</reference>
<keyword evidence="5" id="KW-1185">Reference proteome</keyword>
<proteinExistence type="predicted"/>
<dbReference type="SMART" id="SM00254">
    <property type="entry name" value="ShKT"/>
    <property type="match status" value="3"/>
</dbReference>
<dbReference type="PROSITE" id="PS51670">
    <property type="entry name" value="SHKT"/>
    <property type="match status" value="1"/>
</dbReference>
<name>G0NF40_CAEBE</name>
<dbReference type="InterPro" id="IPR003582">
    <property type="entry name" value="ShKT_dom"/>
</dbReference>
<organism evidence="5">
    <name type="scientific">Caenorhabditis brenneri</name>
    <name type="common">Nematode worm</name>
    <dbReference type="NCBI Taxonomy" id="135651"/>
    <lineage>
        <taxon>Eukaryota</taxon>
        <taxon>Metazoa</taxon>
        <taxon>Ecdysozoa</taxon>
        <taxon>Nematoda</taxon>
        <taxon>Chromadorea</taxon>
        <taxon>Rhabditida</taxon>
        <taxon>Rhabditina</taxon>
        <taxon>Rhabditomorpha</taxon>
        <taxon>Rhabditoidea</taxon>
        <taxon>Rhabditidae</taxon>
        <taxon>Peloderinae</taxon>
        <taxon>Caenorhabditis</taxon>
    </lineage>
</organism>
<dbReference type="PANTHER" id="PTHR21724:SF104">
    <property type="entry name" value="SHKT DOMAIN-CONTAINING PROTEIN"/>
    <property type="match status" value="1"/>
</dbReference>
<dbReference type="eggNOG" id="ENOG502TGZV">
    <property type="taxonomic scope" value="Eukaryota"/>
</dbReference>